<sequence length="81" mass="8638">MTARPQYPHRRCAGDALPQETAYSSGGPFIDGYASAIARVAFTTPTPESPRRLLSKGRPDDVGRSIKKVYGPGYGMADPGP</sequence>
<dbReference type="RefSeq" id="WP_143166617.1">
    <property type="nucleotide sequence ID" value="NZ_CP108276.1"/>
</dbReference>
<evidence type="ECO:0000313" key="2">
    <source>
        <dbReference type="EMBL" id="SFY44833.1"/>
    </source>
</evidence>
<evidence type="ECO:0000256" key="1">
    <source>
        <dbReference type="SAM" id="MobiDB-lite"/>
    </source>
</evidence>
<gene>
    <name evidence="2" type="ORF">SAMN02787144_10543</name>
</gene>
<feature type="region of interest" description="Disordered" evidence="1">
    <location>
        <begin position="46"/>
        <end position="81"/>
    </location>
</feature>
<reference evidence="2 3" key="1">
    <citation type="submission" date="2016-11" db="EMBL/GenBank/DDBJ databases">
        <authorList>
            <person name="Jaros S."/>
            <person name="Januszkiewicz K."/>
            <person name="Wedrychowicz H."/>
        </authorList>
    </citation>
    <scope>NUCLEOTIDE SEQUENCE [LARGE SCALE GENOMIC DNA]</scope>
    <source>
        <strain evidence="2 3">OK807</strain>
    </source>
</reference>
<protein>
    <submittedName>
        <fullName evidence="2">Uncharacterized protein</fullName>
    </submittedName>
</protein>
<evidence type="ECO:0000313" key="3">
    <source>
        <dbReference type="Proteomes" id="UP000181909"/>
    </source>
</evidence>
<dbReference type="EMBL" id="FPJO01000054">
    <property type="protein sequence ID" value="SFY44833.1"/>
    <property type="molecule type" value="Genomic_DNA"/>
</dbReference>
<name>A0A1K2FAL2_STRAR</name>
<proteinExistence type="predicted"/>
<dbReference type="STRING" id="1893.SAMN02787144_10543"/>
<dbReference type="OrthoDB" id="9109650at2"/>
<dbReference type="AlphaFoldDB" id="A0A1K2FAL2"/>
<organism evidence="2 3">
    <name type="scientific">Streptomyces atratus</name>
    <dbReference type="NCBI Taxonomy" id="1893"/>
    <lineage>
        <taxon>Bacteria</taxon>
        <taxon>Bacillati</taxon>
        <taxon>Actinomycetota</taxon>
        <taxon>Actinomycetes</taxon>
        <taxon>Kitasatosporales</taxon>
        <taxon>Streptomycetaceae</taxon>
        <taxon>Streptomyces</taxon>
    </lineage>
</organism>
<accession>A0A1K2FAL2</accession>
<dbReference type="Proteomes" id="UP000181909">
    <property type="component" value="Unassembled WGS sequence"/>
</dbReference>